<dbReference type="PROSITE" id="PS50013">
    <property type="entry name" value="CHROMO_2"/>
    <property type="match status" value="1"/>
</dbReference>
<dbReference type="CDD" id="cd00024">
    <property type="entry name" value="CD_CSD"/>
    <property type="match status" value="1"/>
</dbReference>
<dbReference type="PANTHER" id="PTHR22812">
    <property type="entry name" value="CHROMOBOX PROTEIN"/>
    <property type="match status" value="1"/>
</dbReference>
<feature type="region of interest" description="Disordered" evidence="3">
    <location>
        <begin position="240"/>
        <end position="260"/>
    </location>
</feature>
<feature type="compositionally biased region" description="Pro residues" evidence="3">
    <location>
        <begin position="75"/>
        <end position="84"/>
    </location>
</feature>
<dbReference type="GO" id="GO:0005634">
    <property type="term" value="C:nucleus"/>
    <property type="evidence" value="ECO:0007669"/>
    <property type="project" value="UniProtKB-SubCell"/>
</dbReference>
<keyword evidence="6" id="KW-1185">Reference proteome</keyword>
<name>C5LQN0_PERM5</name>
<dbReference type="Pfam" id="PF00385">
    <property type="entry name" value="Chromo"/>
    <property type="match status" value="1"/>
</dbReference>
<feature type="compositionally biased region" description="Low complexity" evidence="3">
    <location>
        <begin position="22"/>
        <end position="40"/>
    </location>
</feature>
<dbReference type="EMBL" id="GG684654">
    <property type="protein sequence ID" value="EER00765.1"/>
    <property type="molecule type" value="Genomic_DNA"/>
</dbReference>
<feature type="region of interest" description="Disordered" evidence="3">
    <location>
        <begin position="1"/>
        <end position="43"/>
    </location>
</feature>
<dbReference type="Gene3D" id="2.40.50.40">
    <property type="match status" value="1"/>
</dbReference>
<feature type="region of interest" description="Disordered" evidence="3">
    <location>
        <begin position="467"/>
        <end position="491"/>
    </location>
</feature>
<organism evidence="6">
    <name type="scientific">Perkinsus marinus (strain ATCC 50983 / TXsc)</name>
    <dbReference type="NCBI Taxonomy" id="423536"/>
    <lineage>
        <taxon>Eukaryota</taxon>
        <taxon>Sar</taxon>
        <taxon>Alveolata</taxon>
        <taxon>Perkinsozoa</taxon>
        <taxon>Perkinsea</taxon>
        <taxon>Perkinsida</taxon>
        <taxon>Perkinsidae</taxon>
        <taxon>Perkinsus</taxon>
    </lineage>
</organism>
<dbReference type="SUPFAM" id="SSF54160">
    <property type="entry name" value="Chromo domain-like"/>
    <property type="match status" value="1"/>
</dbReference>
<evidence type="ECO:0000256" key="1">
    <source>
        <dbReference type="ARBA" id="ARBA00004123"/>
    </source>
</evidence>
<dbReference type="Proteomes" id="UP000007800">
    <property type="component" value="Unassembled WGS sequence"/>
</dbReference>
<dbReference type="InterPro" id="IPR000953">
    <property type="entry name" value="Chromo/chromo_shadow_dom"/>
</dbReference>
<dbReference type="GeneID" id="9043955"/>
<proteinExistence type="predicted"/>
<sequence>MNPEIYATNTSGLVHSMTQAATTGVPSTSSPPSSPSSGTGCPMPAVTPAALAALSAWIQKSSRNNAASAAAAAVKPPPTTPAQPPAHLSAKQTVNAALIDRLRAEMRVKAAFTPAASQPSRSTPVQPPPPPERQESSTSSGWLPTVRIAGALCAHQGCFNNDLAWNDTVPEAVFHAGNTQPMYAARSRRGNSSMATFGLCATHYREIKLALSMFQRSNLPTEYLVSTLRALDQARGVRETARREAFPTPPPERVPSNSSDVMRNSSVEAAEVVPKIDVEVVGSDDEDDGSDVFEAIVVTDAPTNDPTVASIRAEAPQDQRADVPVAADTVRDDPARVPVAADTVRDDHAGVPVVADTVRDDPARVPVVAEAAQGEHAEAPEVTDTTPNERARGLVVADTTQDEHARVPGVAEASQDERATLPVGATAFPGESSITPVTPDDHPKEPVIERVEADDYQVGGFSIGVHAADGTKDGRDEASVSTTAGPSSGRAVEEATVGNTLCGHEQLVQAAAVSSTVVEKPRDTTSGEASKLVIPEDGEKLEDSILEELHGKRRLSSTSVLECTPAVKRKRKERRRPATKRKATDEVKISVAEEGTGDKSGTKEPSITTGRGKENKANDEARSVRDRNMIQNSNASCSIAEDAAKEIASEADEEEEEVFAVEKLLKWKLDNRGRRKFLVKWEGYPLSEASWEPETNLNSSIEIDELKAAVLTKPPSIGRRSHAKKISRRF</sequence>
<protein>
    <recommendedName>
        <fullName evidence="4">Chromo domain-containing protein</fullName>
    </recommendedName>
</protein>
<reference evidence="5 6" key="1">
    <citation type="submission" date="2008-07" db="EMBL/GenBank/DDBJ databases">
        <authorList>
            <person name="El-Sayed N."/>
            <person name="Caler E."/>
            <person name="Inman J."/>
            <person name="Amedeo P."/>
            <person name="Hass B."/>
            <person name="Wortman J."/>
        </authorList>
    </citation>
    <scope>NUCLEOTIDE SEQUENCE [LARGE SCALE GENOMIC DNA]</scope>
    <source>
        <strain evidence="6">ATCC 50983 / TXsc</strain>
    </source>
</reference>
<evidence type="ECO:0000313" key="6">
    <source>
        <dbReference type="Proteomes" id="UP000007800"/>
    </source>
</evidence>
<evidence type="ECO:0000256" key="2">
    <source>
        <dbReference type="ARBA" id="ARBA00023242"/>
    </source>
</evidence>
<keyword evidence="2" id="KW-0539">Nucleus</keyword>
<dbReference type="OrthoDB" id="5427495at2759"/>
<dbReference type="AlphaFoldDB" id="C5LQN0"/>
<evidence type="ECO:0000256" key="3">
    <source>
        <dbReference type="SAM" id="MobiDB-lite"/>
    </source>
</evidence>
<feature type="compositionally biased region" description="Basic and acidic residues" evidence="3">
    <location>
        <begin position="611"/>
        <end position="621"/>
    </location>
</feature>
<dbReference type="InterPro" id="IPR023779">
    <property type="entry name" value="Chromodomain_CS"/>
</dbReference>
<dbReference type="InterPro" id="IPR023780">
    <property type="entry name" value="Chromo_domain"/>
</dbReference>
<evidence type="ECO:0000313" key="5">
    <source>
        <dbReference type="EMBL" id="EER00765.1"/>
    </source>
</evidence>
<feature type="region of interest" description="Disordered" evidence="3">
    <location>
        <begin position="112"/>
        <end position="141"/>
    </location>
</feature>
<comment type="subcellular location">
    <subcellularLocation>
        <location evidence="1">Nucleus</location>
    </subcellularLocation>
</comment>
<feature type="compositionally biased region" description="Basic residues" evidence="3">
    <location>
        <begin position="567"/>
        <end position="581"/>
    </location>
</feature>
<evidence type="ECO:0000259" key="4">
    <source>
        <dbReference type="PROSITE" id="PS50013"/>
    </source>
</evidence>
<accession>C5LQN0</accession>
<feature type="domain" description="Chromo" evidence="4">
    <location>
        <begin position="659"/>
        <end position="706"/>
    </location>
</feature>
<dbReference type="SMART" id="SM00298">
    <property type="entry name" value="CHROMO"/>
    <property type="match status" value="1"/>
</dbReference>
<dbReference type="OMA" id="CARIQMS"/>
<dbReference type="InterPro" id="IPR051219">
    <property type="entry name" value="Heterochromatin_chromo-domain"/>
</dbReference>
<feature type="compositionally biased region" description="Basic and acidic residues" evidence="3">
    <location>
        <begin position="469"/>
        <end position="478"/>
    </location>
</feature>
<dbReference type="InterPro" id="IPR016197">
    <property type="entry name" value="Chromo-like_dom_sf"/>
</dbReference>
<dbReference type="RefSeq" id="XP_002768047.1">
    <property type="nucleotide sequence ID" value="XM_002768001.1"/>
</dbReference>
<feature type="compositionally biased region" description="Polar residues" evidence="3">
    <location>
        <begin position="7"/>
        <end position="21"/>
    </location>
</feature>
<feature type="region of interest" description="Disordered" evidence="3">
    <location>
        <begin position="68"/>
        <end position="90"/>
    </location>
</feature>
<gene>
    <name evidence="5" type="ORF">Pmar_PMAR002829</name>
</gene>
<dbReference type="PROSITE" id="PS00598">
    <property type="entry name" value="CHROMO_1"/>
    <property type="match status" value="1"/>
</dbReference>
<dbReference type="InParanoid" id="C5LQN0"/>
<feature type="region of interest" description="Disordered" evidence="3">
    <location>
        <begin position="565"/>
        <end position="621"/>
    </location>
</feature>